<evidence type="ECO:0000256" key="2">
    <source>
        <dbReference type="ARBA" id="ARBA00004609"/>
    </source>
</evidence>
<dbReference type="Proteomes" id="UP000786811">
    <property type="component" value="Unassembled WGS sequence"/>
</dbReference>
<gene>
    <name evidence="16" type="ORF">HICCMSTLAB_LOCUS13660</name>
</gene>
<evidence type="ECO:0000256" key="6">
    <source>
        <dbReference type="ARBA" id="ARBA00022670"/>
    </source>
</evidence>
<keyword evidence="10" id="KW-0862">Zinc</keyword>
<comment type="cofactor">
    <cofactor evidence="1">
        <name>Zn(2+)</name>
        <dbReference type="ChEBI" id="CHEBI:29105"/>
    </cofactor>
</comment>
<evidence type="ECO:0000313" key="16">
    <source>
        <dbReference type="EMBL" id="CAG5109024.1"/>
    </source>
</evidence>
<evidence type="ECO:0000313" key="17">
    <source>
        <dbReference type="Proteomes" id="UP000786811"/>
    </source>
</evidence>
<organism evidence="16 17">
    <name type="scientific">Cotesia congregata</name>
    <name type="common">Parasitoid wasp</name>
    <name type="synonym">Apanteles congregatus</name>
    <dbReference type="NCBI Taxonomy" id="51543"/>
    <lineage>
        <taxon>Eukaryota</taxon>
        <taxon>Metazoa</taxon>
        <taxon>Ecdysozoa</taxon>
        <taxon>Arthropoda</taxon>
        <taxon>Hexapoda</taxon>
        <taxon>Insecta</taxon>
        <taxon>Pterygota</taxon>
        <taxon>Neoptera</taxon>
        <taxon>Endopterygota</taxon>
        <taxon>Hymenoptera</taxon>
        <taxon>Apocrita</taxon>
        <taxon>Ichneumonoidea</taxon>
        <taxon>Braconidae</taxon>
        <taxon>Microgastrinae</taxon>
        <taxon>Cotesia</taxon>
    </lineage>
</organism>
<evidence type="ECO:0000259" key="15">
    <source>
        <dbReference type="Pfam" id="PF11838"/>
    </source>
</evidence>
<sequence>MSVDFYKILYNWKNTLGNPLVTITRNYRVNTATITQSRFGRYSYKPKKEKYWVPLHCTNEDNLDFDNTSVTNWVNPEINSLEIPAPDYNKWLICNKKQLGFYRVNYDDKNWQLIIKYINSDNYDRIHHLNRAQLIDDTFLLAEIGNVDYRITFNLLKYLEYETHYIPWNSFWKQLSRFHKSALPSSKFYDVFKAFVIMRTKNFEERIFMDDESNDDRYLKSLRKKFIHWTCQFGSNLCKNYTFSKLTKWLEDPKKNSLPNNFKKEILCGGMRKADQKTWNQLWDKFYHHISDQESLNALGCSLDDNILKNFIAKAVEDRFRSIYPWTLFEVIGGQSYRGIDVILETMNSNQTEYNEKFTKYYLIKAGVAGVIKRIITATQYGKLKTILNNNSNIINNTEATKNLKIAEISLNNAQWRFNSMKNFFEETNTKTCLSKDKPPKIN</sequence>
<dbReference type="GO" id="GO:0043171">
    <property type="term" value="P:peptide catabolic process"/>
    <property type="evidence" value="ECO:0007669"/>
    <property type="project" value="TreeGrafter"/>
</dbReference>
<comment type="caution">
    <text evidence="16">The sequence shown here is derived from an EMBL/GenBank/DDBJ whole genome shotgun (WGS) entry which is preliminary data.</text>
</comment>
<keyword evidence="6" id="KW-0645">Protease</keyword>
<name>A0A8J2MTM4_COTCN</name>
<keyword evidence="5" id="KW-0336">GPI-anchor</keyword>
<dbReference type="PANTHER" id="PTHR11533">
    <property type="entry name" value="PROTEASE M1 ZINC METALLOPROTEASE"/>
    <property type="match status" value="1"/>
</dbReference>
<dbReference type="GO" id="GO:0005886">
    <property type="term" value="C:plasma membrane"/>
    <property type="evidence" value="ECO:0007669"/>
    <property type="project" value="UniProtKB-SubCell"/>
</dbReference>
<dbReference type="GO" id="GO:0098552">
    <property type="term" value="C:side of membrane"/>
    <property type="evidence" value="ECO:0007669"/>
    <property type="project" value="UniProtKB-KW"/>
</dbReference>
<comment type="subcellular location">
    <subcellularLocation>
        <location evidence="2">Cell membrane</location>
        <topology evidence="2">Lipid-anchor</topology>
        <topology evidence="2">GPI-anchor</topology>
    </subcellularLocation>
</comment>
<dbReference type="PANTHER" id="PTHR11533:SF290">
    <property type="entry name" value="AMINOPEPTIDASE"/>
    <property type="match status" value="1"/>
</dbReference>
<dbReference type="GO" id="GO:0005737">
    <property type="term" value="C:cytoplasm"/>
    <property type="evidence" value="ECO:0007669"/>
    <property type="project" value="TreeGrafter"/>
</dbReference>
<keyword evidence="17" id="KW-1185">Reference proteome</keyword>
<evidence type="ECO:0000256" key="14">
    <source>
        <dbReference type="ARBA" id="ARBA00023288"/>
    </source>
</evidence>
<dbReference type="Pfam" id="PF11838">
    <property type="entry name" value="ERAP1_C"/>
    <property type="match status" value="1"/>
</dbReference>
<evidence type="ECO:0000256" key="7">
    <source>
        <dbReference type="ARBA" id="ARBA00022723"/>
    </source>
</evidence>
<evidence type="ECO:0000256" key="3">
    <source>
        <dbReference type="ARBA" id="ARBA00010136"/>
    </source>
</evidence>
<evidence type="ECO:0000256" key="10">
    <source>
        <dbReference type="ARBA" id="ARBA00022833"/>
    </source>
</evidence>
<reference evidence="16" key="1">
    <citation type="submission" date="2021-04" db="EMBL/GenBank/DDBJ databases">
        <authorList>
            <person name="Chebbi M.A.C M."/>
        </authorList>
    </citation>
    <scope>NUCLEOTIDE SEQUENCE</scope>
</reference>
<evidence type="ECO:0000256" key="13">
    <source>
        <dbReference type="ARBA" id="ARBA00023180"/>
    </source>
</evidence>
<keyword evidence="4" id="KW-1003">Cell membrane</keyword>
<dbReference type="GO" id="GO:0008270">
    <property type="term" value="F:zinc ion binding"/>
    <property type="evidence" value="ECO:0007669"/>
    <property type="project" value="TreeGrafter"/>
</dbReference>
<evidence type="ECO:0000256" key="4">
    <source>
        <dbReference type="ARBA" id="ARBA00022475"/>
    </source>
</evidence>
<dbReference type="Gene3D" id="1.25.50.20">
    <property type="match status" value="1"/>
</dbReference>
<comment type="similarity">
    <text evidence="3">Belongs to the peptidase M1 family.</text>
</comment>
<dbReference type="EMBL" id="CAJNRD030001124">
    <property type="protein sequence ID" value="CAG5109024.1"/>
    <property type="molecule type" value="Genomic_DNA"/>
</dbReference>
<evidence type="ECO:0000256" key="12">
    <source>
        <dbReference type="ARBA" id="ARBA00023136"/>
    </source>
</evidence>
<evidence type="ECO:0000256" key="8">
    <source>
        <dbReference type="ARBA" id="ARBA00022729"/>
    </source>
</evidence>
<dbReference type="AlphaFoldDB" id="A0A8J2MTM4"/>
<evidence type="ECO:0000256" key="5">
    <source>
        <dbReference type="ARBA" id="ARBA00022622"/>
    </source>
</evidence>
<evidence type="ECO:0000256" key="1">
    <source>
        <dbReference type="ARBA" id="ARBA00001947"/>
    </source>
</evidence>
<dbReference type="InterPro" id="IPR024571">
    <property type="entry name" value="ERAP1-like_C_dom"/>
</dbReference>
<keyword evidence="12" id="KW-0472">Membrane</keyword>
<keyword evidence="14" id="KW-0449">Lipoprotein</keyword>
<accession>A0A8J2MTM4</accession>
<evidence type="ECO:0000256" key="9">
    <source>
        <dbReference type="ARBA" id="ARBA00022801"/>
    </source>
</evidence>
<protein>
    <submittedName>
        <fullName evidence="16">Similar to APN1: Aminopeptidase N (Plutella xylostella)</fullName>
    </submittedName>
</protein>
<dbReference type="GO" id="GO:0042277">
    <property type="term" value="F:peptide binding"/>
    <property type="evidence" value="ECO:0007669"/>
    <property type="project" value="TreeGrafter"/>
</dbReference>
<keyword evidence="11" id="KW-0482">Metalloprotease</keyword>
<keyword evidence="13" id="KW-0325">Glycoprotein</keyword>
<proteinExistence type="inferred from homology"/>
<dbReference type="InterPro" id="IPR050344">
    <property type="entry name" value="Peptidase_M1_aminopeptidases"/>
</dbReference>
<dbReference type="OrthoDB" id="10031169at2759"/>
<keyword evidence="8" id="KW-0732">Signal</keyword>
<keyword evidence="9" id="KW-0378">Hydrolase</keyword>
<evidence type="ECO:0000256" key="11">
    <source>
        <dbReference type="ARBA" id="ARBA00023049"/>
    </source>
</evidence>
<feature type="domain" description="ERAP1-like C-terminal" evidence="15">
    <location>
        <begin position="91"/>
        <end position="391"/>
    </location>
</feature>
<dbReference type="GO" id="GO:0006508">
    <property type="term" value="P:proteolysis"/>
    <property type="evidence" value="ECO:0007669"/>
    <property type="project" value="UniProtKB-KW"/>
</dbReference>
<dbReference type="GO" id="GO:0005615">
    <property type="term" value="C:extracellular space"/>
    <property type="evidence" value="ECO:0007669"/>
    <property type="project" value="TreeGrafter"/>
</dbReference>
<keyword evidence="16" id="KW-0031">Aminopeptidase</keyword>
<keyword evidence="7" id="KW-0479">Metal-binding</keyword>
<dbReference type="GO" id="GO:0070006">
    <property type="term" value="F:metalloaminopeptidase activity"/>
    <property type="evidence" value="ECO:0007669"/>
    <property type="project" value="TreeGrafter"/>
</dbReference>
<dbReference type="FunFam" id="2.60.40.1910:FF:000008">
    <property type="entry name" value="Aminopeptidase"/>
    <property type="match status" value="1"/>
</dbReference>
<dbReference type="Gene3D" id="2.60.40.1910">
    <property type="match status" value="1"/>
</dbReference>